<organism evidence="5 6">
    <name type="scientific">Helicobacter didelphidarum</name>
    <dbReference type="NCBI Taxonomy" id="2040648"/>
    <lineage>
        <taxon>Bacteria</taxon>
        <taxon>Pseudomonadati</taxon>
        <taxon>Campylobacterota</taxon>
        <taxon>Epsilonproteobacteria</taxon>
        <taxon>Campylobacterales</taxon>
        <taxon>Helicobacteraceae</taxon>
        <taxon>Helicobacter</taxon>
    </lineage>
</organism>
<sequence length="239" mass="27078">MVEGERRGEKIFCDKKDDNTESPLCHCEERSDEAIHNTNNINNMDCYADKSARNDELNNAFTPPFEIPPTWAWVRLGDIGEWKAGSTPSRTNPKYYTNGTILWLKTGDLNNDVVYETEEKITEEAFKSSSMILHSINSILIAMYGATIGKVGIVGEEMATNQACCGCDTNNTIYYKFLFYYLQAINDWFVSQSFGSGQPNISKEKILDTLIPLPPLEEQKFIAKELENLFTLTKGLRVE</sequence>
<evidence type="ECO:0000256" key="2">
    <source>
        <dbReference type="ARBA" id="ARBA00022747"/>
    </source>
</evidence>
<accession>A0A3D8IJS6</accession>
<gene>
    <name evidence="5" type="ORF">CQA53_06830</name>
</gene>
<dbReference type="CDD" id="cd17515">
    <property type="entry name" value="RMtype1_S_MjaORF132P_Sau1132ORF3780P-TRD1-CR1_like"/>
    <property type="match status" value="1"/>
</dbReference>
<keyword evidence="3" id="KW-0238">DNA-binding</keyword>
<dbReference type="InterPro" id="IPR000055">
    <property type="entry name" value="Restrct_endonuc_typeI_TRD"/>
</dbReference>
<keyword evidence="2" id="KW-0680">Restriction system</keyword>
<dbReference type="GO" id="GO:0004519">
    <property type="term" value="F:endonuclease activity"/>
    <property type="evidence" value="ECO:0007669"/>
    <property type="project" value="UniProtKB-KW"/>
</dbReference>
<dbReference type="GO" id="GO:0009307">
    <property type="term" value="P:DNA restriction-modification system"/>
    <property type="evidence" value="ECO:0007669"/>
    <property type="project" value="UniProtKB-KW"/>
</dbReference>
<dbReference type="Gene3D" id="3.90.220.20">
    <property type="entry name" value="DNA methylase specificity domains"/>
    <property type="match status" value="1"/>
</dbReference>
<evidence type="ECO:0000313" key="6">
    <source>
        <dbReference type="Proteomes" id="UP000256379"/>
    </source>
</evidence>
<name>A0A3D8IJS6_9HELI</name>
<dbReference type="InterPro" id="IPR052021">
    <property type="entry name" value="Type-I_RS_S_subunit"/>
</dbReference>
<evidence type="ECO:0000313" key="5">
    <source>
        <dbReference type="EMBL" id="RDU65280.1"/>
    </source>
</evidence>
<dbReference type="PANTHER" id="PTHR30408:SF12">
    <property type="entry name" value="TYPE I RESTRICTION ENZYME MJAVIII SPECIFICITY SUBUNIT"/>
    <property type="match status" value="1"/>
</dbReference>
<dbReference type="GO" id="GO:0003677">
    <property type="term" value="F:DNA binding"/>
    <property type="evidence" value="ECO:0007669"/>
    <property type="project" value="UniProtKB-KW"/>
</dbReference>
<feature type="domain" description="Type I restriction modification DNA specificity" evidence="4">
    <location>
        <begin position="70"/>
        <end position="235"/>
    </location>
</feature>
<evidence type="ECO:0000259" key="4">
    <source>
        <dbReference type="Pfam" id="PF01420"/>
    </source>
</evidence>
<dbReference type="RefSeq" id="WP_115543268.1">
    <property type="nucleotide sequence ID" value="NZ_NXLQ01000014.1"/>
</dbReference>
<dbReference type="AlphaFoldDB" id="A0A3D8IJS6"/>
<comment type="caution">
    <text evidence="5">The sequence shown here is derived from an EMBL/GenBank/DDBJ whole genome shotgun (WGS) entry which is preliminary data.</text>
</comment>
<evidence type="ECO:0000256" key="3">
    <source>
        <dbReference type="ARBA" id="ARBA00023125"/>
    </source>
</evidence>
<dbReference type="Proteomes" id="UP000256379">
    <property type="component" value="Unassembled WGS sequence"/>
</dbReference>
<dbReference type="InterPro" id="IPR044946">
    <property type="entry name" value="Restrct_endonuc_typeI_TRD_sf"/>
</dbReference>
<dbReference type="Pfam" id="PF01420">
    <property type="entry name" value="Methylase_S"/>
    <property type="match status" value="1"/>
</dbReference>
<keyword evidence="5" id="KW-0540">Nuclease</keyword>
<dbReference type="PANTHER" id="PTHR30408">
    <property type="entry name" value="TYPE-1 RESTRICTION ENZYME ECOKI SPECIFICITY PROTEIN"/>
    <property type="match status" value="1"/>
</dbReference>
<keyword evidence="5" id="KW-0255">Endonuclease</keyword>
<dbReference type="SUPFAM" id="SSF116734">
    <property type="entry name" value="DNA methylase specificity domain"/>
    <property type="match status" value="1"/>
</dbReference>
<proteinExistence type="inferred from homology"/>
<reference evidence="5 6" key="1">
    <citation type="submission" date="2018-04" db="EMBL/GenBank/DDBJ databases">
        <title>Novel Campyloabacter and Helicobacter Species and Strains.</title>
        <authorList>
            <person name="Mannion A.J."/>
            <person name="Shen Z."/>
            <person name="Fox J.G."/>
        </authorList>
    </citation>
    <scope>NUCLEOTIDE SEQUENCE [LARGE SCALE GENOMIC DNA]</scope>
    <source>
        <strain evidence="5 6">MIT 17-337</strain>
    </source>
</reference>
<evidence type="ECO:0000256" key="1">
    <source>
        <dbReference type="ARBA" id="ARBA00010923"/>
    </source>
</evidence>
<keyword evidence="6" id="KW-1185">Reference proteome</keyword>
<dbReference type="OrthoDB" id="5363772at2"/>
<protein>
    <submittedName>
        <fullName evidence="5">Restriction endonuclease subunit S</fullName>
    </submittedName>
</protein>
<keyword evidence="5" id="KW-0378">Hydrolase</keyword>
<dbReference type="EMBL" id="NXLQ01000014">
    <property type="protein sequence ID" value="RDU65280.1"/>
    <property type="molecule type" value="Genomic_DNA"/>
</dbReference>
<comment type="similarity">
    <text evidence="1">Belongs to the type-I restriction system S methylase family.</text>
</comment>